<dbReference type="EC" id="2.3.1.41" evidence="3"/>
<organism evidence="14 15">
    <name type="scientific">Venturia inaequalis</name>
    <name type="common">Apple scab fungus</name>
    <dbReference type="NCBI Taxonomy" id="5025"/>
    <lineage>
        <taxon>Eukaryota</taxon>
        <taxon>Fungi</taxon>
        <taxon>Dikarya</taxon>
        <taxon>Ascomycota</taxon>
        <taxon>Pezizomycotina</taxon>
        <taxon>Dothideomycetes</taxon>
        <taxon>Pleosporomycetidae</taxon>
        <taxon>Venturiales</taxon>
        <taxon>Venturiaceae</taxon>
        <taxon>Venturia</taxon>
    </lineage>
</organism>
<dbReference type="InterPro" id="IPR019384">
    <property type="entry name" value="FHIP"/>
</dbReference>
<comment type="similarity">
    <text evidence="2 10">Belongs to the thiolase-like superfamily. Beta-ketoacyl-ACP synthases family.</text>
</comment>
<dbReference type="Pfam" id="PF00109">
    <property type="entry name" value="ketoacyl-synt"/>
    <property type="match status" value="1"/>
</dbReference>
<evidence type="ECO:0000256" key="6">
    <source>
        <dbReference type="ARBA" id="ARBA00022679"/>
    </source>
</evidence>
<feature type="transmembrane region" description="Helical" evidence="12">
    <location>
        <begin position="1418"/>
        <end position="1443"/>
    </location>
</feature>
<dbReference type="PROSITE" id="PS00606">
    <property type="entry name" value="KS3_1"/>
    <property type="match status" value="1"/>
</dbReference>
<feature type="region of interest" description="Disordered" evidence="11">
    <location>
        <begin position="834"/>
        <end position="864"/>
    </location>
</feature>
<evidence type="ECO:0000256" key="3">
    <source>
        <dbReference type="ARBA" id="ARBA00013191"/>
    </source>
</evidence>
<keyword evidence="5" id="KW-0533">Nickel</keyword>
<feature type="region of interest" description="Disordered" evidence="11">
    <location>
        <begin position="729"/>
        <end position="807"/>
    </location>
</feature>
<dbReference type="GO" id="GO:0012505">
    <property type="term" value="C:endomembrane system"/>
    <property type="evidence" value="ECO:0007669"/>
    <property type="project" value="UniProtKB-SubCell"/>
</dbReference>
<feature type="domain" description="Ketosynthase family 3 (KS3)" evidence="13">
    <location>
        <begin position="859"/>
        <end position="1288"/>
    </location>
</feature>
<dbReference type="EMBL" id="WNWQ01000408">
    <property type="protein sequence ID" value="KAE9968536.1"/>
    <property type="molecule type" value="Genomic_DNA"/>
</dbReference>
<dbReference type="InterPro" id="IPR014031">
    <property type="entry name" value="Ketoacyl_synth_C"/>
</dbReference>
<dbReference type="CDD" id="cd00834">
    <property type="entry name" value="KAS_I_II"/>
    <property type="match status" value="1"/>
</dbReference>
<dbReference type="Pfam" id="PF10257">
    <property type="entry name" value="RAI16-like"/>
    <property type="match status" value="1"/>
</dbReference>
<sequence>MDFWSRLLGGAGVSVRQSTSKNPQERLNRFKRIYDLIRTTYQRSPLLLNDSSASETIKTSFQRLTTILEDESRSPAPHLCLSFANSAQIYQTISRIGSLAQNEGIIHEAIAVFGALIDSEEEDFLSNERFAHSLMIFVDRISGNPYVGEDTEGEIVELLFGIAAKIRLDPKILPIWFIKREQSAKRKALSKDTNDFVGVTSKEDFPLCYQLIDHVHNEGKIGDFARTGLLYVFESASKSQDLEKWLIASDLPTLMASGLGAVYSQLSRKLSIIHPPDELPVILTLSDYKILTAPVEAESMFSTDLQDHLATFVSYLRFWQDVLEHCRSLDVRQTLLDHYQVLYLQQLLYPSMLESSDVDGGSSVAVLTYLRRILEELNNAELVHLILQYLLALPEQTRPRSPTALKQRNSLLLLTQPENEDDRPNPALFSLVDLLHGSISSTNPQTVIAAFKLATIILGKNHAYAVDTLLRTTPSQRTEPVRTHGALDAEIETYLALAEDIGGGQGLDEAYESHLQDALRLIESHVCSSSLLTLSGLGGSSVPAMALPVASAGPKDVSSHSINSNDTFMDHTLSTLQTFLTNNVELNLALTEVIITIVSCPQLHLEGWAAVEPAYYDFSHCEKEDTSSPETLRLLKAVRRKPSWSARHTPRILSKLQDVQKDLRALRELVPDLDQLVATRKQAFKLHEEISKEIQTAANHPGRPSIDSPASFNAEAAQQKLAAIPQRLYNGASPSTSSRSQSPRGRALQADRMTAPTSSPAPSILSQYAPGLTSPGSGSPSRSRPSGDARRVSNGDPRSVEAAPEDLLQDVVETANSAALAKRIEFPLKLSFESKEADGQPSVDDTAGDHGTPDDANEKEERREASLGHILTNAVLLQEFILELAAIMQVRASMFGEGHSGIRSLGNDERFKDLPSRIAATIPAGSRENGGWTAKEWLMPGDERKMALFSQYAMAAAGEALEDAGWNPNKDEDLEATGVYIGSGIGNLDDIFKTAVDYDRGGYKKVSPLFVPRLLINLAAGHISMRYGFKGPNHAVTTACTTGAHALGDSARMIAFGDADVMVAGGSEACVHPLAVAGFARARSLATDWNDDPEHASRPFDKDRAGFVIGEGAGVVVLEELEHAKARNAHIYAELSGYGVSSDAHHMTAPREDGHGPMLAMKQALRNAGISPAFVDYINAHATSTSLGDAAENRAVKSLFLGYDGKPKPSDINMSSTKGATAHLLGAAGAVEAIFTIMAVQKLLDRNPIVIVTSIVVAATAAAVSKNFDNFSHIGGIIGSSVSAAFLLILGIMNIYILAKLIQQLRLLLRTPPGQEVAFKIEGGGVLFNLFQKMFRLIDRPWKMYPLGVLFGLGFDTSSEIALLGISSIQSAKGTSLWLILFFPLLFTAGMCLLDTTDGALMMSLYSSTTLARDQISVCYYSVCLTAITVVVAMFIGVVQLLILGSNLVSEKEGEKGFWKGVAVLGERYDIVGGSICGAFVFFGILSVLLYRPWRRKVDSRRSHLIVVDEEPVEDDETHPSGAEVMAGTSSSAIRKAEAITIQVDGKK</sequence>
<dbReference type="GO" id="GO:0005886">
    <property type="term" value="C:plasma membrane"/>
    <property type="evidence" value="ECO:0007669"/>
    <property type="project" value="InterPro"/>
</dbReference>
<accession>A0A8H3UDH4</accession>
<dbReference type="GO" id="GO:0006633">
    <property type="term" value="P:fatty acid biosynthetic process"/>
    <property type="evidence" value="ECO:0007669"/>
    <property type="project" value="InterPro"/>
</dbReference>
<dbReference type="Pfam" id="PF02801">
    <property type="entry name" value="Ketoacyl-synt_C"/>
    <property type="match status" value="1"/>
</dbReference>
<keyword evidence="6 10" id="KW-0808">Transferase</keyword>
<evidence type="ECO:0000256" key="11">
    <source>
        <dbReference type="SAM" id="MobiDB-lite"/>
    </source>
</evidence>
<feature type="compositionally biased region" description="Low complexity" evidence="11">
    <location>
        <begin position="774"/>
        <end position="784"/>
    </location>
</feature>
<comment type="caution">
    <text evidence="14">The sequence shown here is derived from an EMBL/GenBank/DDBJ whole genome shotgun (WGS) entry which is preliminary data.</text>
</comment>
<keyword evidence="8 12" id="KW-1133">Transmembrane helix</keyword>
<evidence type="ECO:0000256" key="2">
    <source>
        <dbReference type="ARBA" id="ARBA00008467"/>
    </source>
</evidence>
<evidence type="ECO:0000256" key="4">
    <source>
        <dbReference type="ARBA" id="ARBA00022448"/>
    </source>
</evidence>
<gene>
    <name evidence="14" type="ORF">BLS_005807</name>
</gene>
<dbReference type="PROSITE" id="PS52004">
    <property type="entry name" value="KS3_2"/>
    <property type="match status" value="1"/>
</dbReference>
<dbReference type="SMART" id="SM00825">
    <property type="entry name" value="PKS_KS"/>
    <property type="match status" value="1"/>
</dbReference>
<dbReference type="GO" id="GO:0005739">
    <property type="term" value="C:mitochondrion"/>
    <property type="evidence" value="ECO:0007669"/>
    <property type="project" value="TreeGrafter"/>
</dbReference>
<dbReference type="InterPro" id="IPR011541">
    <property type="entry name" value="Ni/Co_transpt_high_affinity"/>
</dbReference>
<evidence type="ECO:0000313" key="14">
    <source>
        <dbReference type="EMBL" id="KAE9968536.1"/>
    </source>
</evidence>
<evidence type="ECO:0000256" key="9">
    <source>
        <dbReference type="ARBA" id="ARBA00023136"/>
    </source>
</evidence>
<dbReference type="PANTHER" id="PTHR11712">
    <property type="entry name" value="POLYKETIDE SYNTHASE-RELATED"/>
    <property type="match status" value="1"/>
</dbReference>
<dbReference type="GO" id="GO:0015099">
    <property type="term" value="F:nickel cation transmembrane transporter activity"/>
    <property type="evidence" value="ECO:0007669"/>
    <property type="project" value="InterPro"/>
</dbReference>
<evidence type="ECO:0000256" key="1">
    <source>
        <dbReference type="ARBA" id="ARBA00004127"/>
    </source>
</evidence>
<comment type="subcellular location">
    <subcellularLocation>
        <location evidence="1">Endomembrane system</location>
        <topology evidence="1">Multi-pass membrane protein</topology>
    </subcellularLocation>
</comment>
<feature type="transmembrane region" description="Helical" evidence="12">
    <location>
        <begin position="1378"/>
        <end position="1397"/>
    </location>
</feature>
<dbReference type="NCBIfam" id="NF005589">
    <property type="entry name" value="PRK07314.1"/>
    <property type="match status" value="1"/>
</dbReference>
<dbReference type="InterPro" id="IPR018201">
    <property type="entry name" value="Ketoacyl_synth_AS"/>
</dbReference>
<dbReference type="GO" id="GO:0004315">
    <property type="term" value="F:3-oxoacyl-[acyl-carrier-protein] synthase activity"/>
    <property type="evidence" value="ECO:0007669"/>
    <property type="project" value="UniProtKB-EC"/>
</dbReference>
<reference evidence="14 15" key="1">
    <citation type="submission" date="2019-11" db="EMBL/GenBank/DDBJ databases">
        <title>Venturia inaequalis Genome Resource.</title>
        <authorList>
            <person name="Lichtner F.J."/>
        </authorList>
    </citation>
    <scope>NUCLEOTIDE SEQUENCE [LARGE SCALE GENOMIC DNA]</scope>
    <source>
        <strain evidence="14">Bline_iso_100314</strain>
    </source>
</reference>
<feature type="transmembrane region" description="Helical" evidence="12">
    <location>
        <begin position="1471"/>
        <end position="1491"/>
    </location>
</feature>
<feature type="transmembrane region" description="Helical" evidence="12">
    <location>
        <begin position="1344"/>
        <end position="1366"/>
    </location>
</feature>
<dbReference type="PANTHER" id="PTHR11712:SF336">
    <property type="entry name" value="3-OXOACYL-[ACYL-CARRIER-PROTEIN] SYNTHASE, MITOCHONDRIAL"/>
    <property type="match status" value="1"/>
</dbReference>
<feature type="compositionally biased region" description="Low complexity" evidence="11">
    <location>
        <begin position="733"/>
        <end position="744"/>
    </location>
</feature>
<feature type="transmembrane region" description="Helical" evidence="12">
    <location>
        <begin position="1247"/>
        <end position="1265"/>
    </location>
</feature>
<dbReference type="Pfam" id="PF03824">
    <property type="entry name" value="NicO"/>
    <property type="match status" value="1"/>
</dbReference>
<protein>
    <recommendedName>
        <fullName evidence="3">beta-ketoacyl-[acyl-carrier-protein] synthase I</fullName>
        <ecNumber evidence="3">2.3.1.41</ecNumber>
    </recommendedName>
</protein>
<proteinExistence type="inferred from homology"/>
<keyword evidence="7 12" id="KW-0812">Transmembrane</keyword>
<feature type="transmembrane region" description="Helical" evidence="12">
    <location>
        <begin position="1220"/>
        <end position="1240"/>
    </location>
</feature>
<evidence type="ECO:0000313" key="15">
    <source>
        <dbReference type="Proteomes" id="UP000433883"/>
    </source>
</evidence>
<evidence type="ECO:0000256" key="8">
    <source>
        <dbReference type="ARBA" id="ARBA00022989"/>
    </source>
</evidence>
<evidence type="ECO:0000256" key="5">
    <source>
        <dbReference type="ARBA" id="ARBA00022596"/>
    </source>
</evidence>
<keyword evidence="4" id="KW-0813">Transport</keyword>
<dbReference type="FunFam" id="3.40.47.10:FF:000024">
    <property type="entry name" value="3-oxoacyl-[acyl-carrier-protein] synthase, mitochondrial"/>
    <property type="match status" value="1"/>
</dbReference>
<feature type="region of interest" description="Disordered" evidence="11">
    <location>
        <begin position="696"/>
        <end position="717"/>
    </location>
</feature>
<evidence type="ECO:0000256" key="12">
    <source>
        <dbReference type="SAM" id="Phobius"/>
    </source>
</evidence>
<feature type="transmembrane region" description="Helical" evidence="12">
    <location>
        <begin position="1277"/>
        <end position="1299"/>
    </location>
</feature>
<dbReference type="InterPro" id="IPR016039">
    <property type="entry name" value="Thiolase-like"/>
</dbReference>
<evidence type="ECO:0000256" key="10">
    <source>
        <dbReference type="RuleBase" id="RU003694"/>
    </source>
</evidence>
<feature type="compositionally biased region" description="Polar residues" evidence="11">
    <location>
        <begin position="755"/>
        <end position="766"/>
    </location>
</feature>
<evidence type="ECO:0000256" key="7">
    <source>
        <dbReference type="ARBA" id="ARBA00022692"/>
    </source>
</evidence>
<dbReference type="InterPro" id="IPR000794">
    <property type="entry name" value="Beta-ketoacyl_synthase"/>
</dbReference>
<dbReference type="InterPro" id="IPR014030">
    <property type="entry name" value="Ketoacyl_synth_N"/>
</dbReference>
<dbReference type="InterPro" id="IPR020841">
    <property type="entry name" value="PKS_Beta-ketoAc_synthase_dom"/>
</dbReference>
<dbReference type="Proteomes" id="UP000433883">
    <property type="component" value="Unassembled WGS sequence"/>
</dbReference>
<keyword evidence="9 12" id="KW-0472">Membrane</keyword>
<name>A0A8H3UDH4_VENIN</name>
<evidence type="ECO:0000259" key="13">
    <source>
        <dbReference type="PROSITE" id="PS52004"/>
    </source>
</evidence>
<dbReference type="SUPFAM" id="SSF53901">
    <property type="entry name" value="Thiolase-like"/>
    <property type="match status" value="2"/>
</dbReference>
<dbReference type="Gene3D" id="3.40.47.10">
    <property type="match status" value="1"/>
</dbReference>